<protein>
    <submittedName>
        <fullName evidence="1">Uncharacterized protein</fullName>
    </submittedName>
</protein>
<dbReference type="AlphaFoldDB" id="A0A2Z6PCC6"/>
<evidence type="ECO:0000313" key="2">
    <source>
        <dbReference type="Proteomes" id="UP000242715"/>
    </source>
</evidence>
<accession>A0A2Z6PCC6</accession>
<organism evidence="1 2">
    <name type="scientific">Trifolium subterraneum</name>
    <name type="common">Subterranean clover</name>
    <dbReference type="NCBI Taxonomy" id="3900"/>
    <lineage>
        <taxon>Eukaryota</taxon>
        <taxon>Viridiplantae</taxon>
        <taxon>Streptophyta</taxon>
        <taxon>Embryophyta</taxon>
        <taxon>Tracheophyta</taxon>
        <taxon>Spermatophyta</taxon>
        <taxon>Magnoliopsida</taxon>
        <taxon>eudicotyledons</taxon>
        <taxon>Gunneridae</taxon>
        <taxon>Pentapetalae</taxon>
        <taxon>rosids</taxon>
        <taxon>fabids</taxon>
        <taxon>Fabales</taxon>
        <taxon>Fabaceae</taxon>
        <taxon>Papilionoideae</taxon>
        <taxon>50 kb inversion clade</taxon>
        <taxon>NPAAA clade</taxon>
        <taxon>Hologalegina</taxon>
        <taxon>IRL clade</taxon>
        <taxon>Trifolieae</taxon>
        <taxon>Trifolium</taxon>
    </lineage>
</organism>
<name>A0A2Z6PCC6_TRISU</name>
<reference evidence="2" key="1">
    <citation type="journal article" date="2017" name="Front. Plant Sci.">
        <title>Climate Clever Clovers: New Paradigm to Reduce the Environmental Footprint of Ruminants by Breeding Low Methanogenic Forages Utilizing Haplotype Variation.</title>
        <authorList>
            <person name="Kaur P."/>
            <person name="Appels R."/>
            <person name="Bayer P.E."/>
            <person name="Keeble-Gagnere G."/>
            <person name="Wang J."/>
            <person name="Hirakawa H."/>
            <person name="Shirasawa K."/>
            <person name="Vercoe P."/>
            <person name="Stefanova K."/>
            <person name="Durmic Z."/>
            <person name="Nichols P."/>
            <person name="Revell C."/>
            <person name="Isobe S.N."/>
            <person name="Edwards D."/>
            <person name="Erskine W."/>
        </authorList>
    </citation>
    <scope>NUCLEOTIDE SEQUENCE [LARGE SCALE GENOMIC DNA]</scope>
    <source>
        <strain evidence="2">cv. Daliak</strain>
    </source>
</reference>
<proteinExistence type="predicted"/>
<sequence>MLQEPILAKPVSVSDETVQDFEHVREHGREVTNTSQQEVPEAQLEHDDPDAHLPEVVHNDIWIIKQA</sequence>
<gene>
    <name evidence="1" type="ORF">TSUD_186540</name>
</gene>
<keyword evidence="2" id="KW-1185">Reference proteome</keyword>
<dbReference type="Proteomes" id="UP000242715">
    <property type="component" value="Unassembled WGS sequence"/>
</dbReference>
<dbReference type="EMBL" id="DF974229">
    <property type="protein sequence ID" value="GAU46585.1"/>
    <property type="molecule type" value="Genomic_DNA"/>
</dbReference>
<evidence type="ECO:0000313" key="1">
    <source>
        <dbReference type="EMBL" id="GAU46585.1"/>
    </source>
</evidence>